<dbReference type="KEGG" id="rpm:RSPPHO_00167"/>
<evidence type="ECO:0000313" key="6">
    <source>
        <dbReference type="EMBL" id="CCG06793.1"/>
    </source>
</evidence>
<keyword evidence="4" id="KW-0812">Transmembrane</keyword>
<feature type="compositionally biased region" description="Pro residues" evidence="3">
    <location>
        <begin position="585"/>
        <end position="597"/>
    </location>
</feature>
<dbReference type="HOGENOM" id="CLU_032213_0_0_5"/>
<dbReference type="Gene3D" id="3.30.70.270">
    <property type="match status" value="1"/>
</dbReference>
<feature type="region of interest" description="Disordered" evidence="3">
    <location>
        <begin position="12"/>
        <end position="36"/>
    </location>
</feature>
<reference evidence="6 7" key="1">
    <citation type="submission" date="2012-02" db="EMBL/GenBank/DDBJ databases">
        <title>Shotgun genome sequence of Phaeospirillum photometricum DSM 122.</title>
        <authorList>
            <person name="Duquesne K."/>
            <person name="Sturgis J."/>
        </authorList>
    </citation>
    <scope>NUCLEOTIDE SEQUENCE [LARGE SCALE GENOMIC DNA]</scope>
    <source>
        <strain evidence="7">DSM122</strain>
    </source>
</reference>
<dbReference type="EMBL" id="HE663493">
    <property type="protein sequence ID" value="CCG06793.1"/>
    <property type="molecule type" value="Genomic_DNA"/>
</dbReference>
<dbReference type="CDD" id="cd01949">
    <property type="entry name" value="GGDEF"/>
    <property type="match status" value="1"/>
</dbReference>
<dbReference type="GO" id="GO:0005886">
    <property type="term" value="C:plasma membrane"/>
    <property type="evidence" value="ECO:0007669"/>
    <property type="project" value="TreeGrafter"/>
</dbReference>
<keyword evidence="7" id="KW-1185">Reference proteome</keyword>
<feature type="domain" description="GGDEF" evidence="5">
    <location>
        <begin position="423"/>
        <end position="557"/>
    </location>
</feature>
<feature type="region of interest" description="Disordered" evidence="3">
    <location>
        <begin position="548"/>
        <end position="597"/>
    </location>
</feature>
<dbReference type="PANTHER" id="PTHR45138">
    <property type="entry name" value="REGULATORY COMPONENTS OF SENSORY TRANSDUCTION SYSTEM"/>
    <property type="match status" value="1"/>
</dbReference>
<dbReference type="AlphaFoldDB" id="H6SMB0"/>
<protein>
    <recommendedName>
        <fullName evidence="1">diguanylate cyclase</fullName>
        <ecNumber evidence="1">2.7.7.65</ecNumber>
    </recommendedName>
</protein>
<organism evidence="6 7">
    <name type="scientific">Pararhodospirillum photometricum DSM 122</name>
    <dbReference type="NCBI Taxonomy" id="1150469"/>
    <lineage>
        <taxon>Bacteria</taxon>
        <taxon>Pseudomonadati</taxon>
        <taxon>Pseudomonadota</taxon>
        <taxon>Alphaproteobacteria</taxon>
        <taxon>Rhodospirillales</taxon>
        <taxon>Rhodospirillaceae</taxon>
        <taxon>Pararhodospirillum</taxon>
    </lineage>
</organism>
<dbReference type="NCBIfam" id="TIGR00254">
    <property type="entry name" value="GGDEF"/>
    <property type="match status" value="1"/>
</dbReference>
<keyword evidence="4" id="KW-1133">Transmembrane helix</keyword>
<proteinExistence type="predicted"/>
<evidence type="ECO:0000259" key="5">
    <source>
        <dbReference type="PROSITE" id="PS50887"/>
    </source>
</evidence>
<dbReference type="FunFam" id="3.30.70.270:FF:000001">
    <property type="entry name" value="Diguanylate cyclase domain protein"/>
    <property type="match status" value="1"/>
</dbReference>
<evidence type="ECO:0000256" key="3">
    <source>
        <dbReference type="SAM" id="MobiDB-lite"/>
    </source>
</evidence>
<evidence type="ECO:0000313" key="7">
    <source>
        <dbReference type="Proteomes" id="UP000033220"/>
    </source>
</evidence>
<dbReference type="Gene3D" id="3.30.450.20">
    <property type="entry name" value="PAS domain"/>
    <property type="match status" value="1"/>
</dbReference>
<dbReference type="SMART" id="SM00267">
    <property type="entry name" value="GGDEF"/>
    <property type="match status" value="1"/>
</dbReference>
<keyword evidence="4" id="KW-0472">Membrane</keyword>
<feature type="transmembrane region" description="Helical" evidence="4">
    <location>
        <begin position="45"/>
        <end position="65"/>
    </location>
</feature>
<dbReference type="Pfam" id="PF00990">
    <property type="entry name" value="GGDEF"/>
    <property type="match status" value="1"/>
</dbReference>
<evidence type="ECO:0000256" key="2">
    <source>
        <dbReference type="ARBA" id="ARBA00034247"/>
    </source>
</evidence>
<feature type="transmembrane region" description="Helical" evidence="4">
    <location>
        <begin position="357"/>
        <end position="380"/>
    </location>
</feature>
<dbReference type="InterPro" id="IPR043128">
    <property type="entry name" value="Rev_trsase/Diguanyl_cyclase"/>
</dbReference>
<name>H6SMB0_PARPM</name>
<comment type="catalytic activity">
    <reaction evidence="2">
        <text>2 GTP = 3',3'-c-di-GMP + 2 diphosphate</text>
        <dbReference type="Rhea" id="RHEA:24898"/>
        <dbReference type="ChEBI" id="CHEBI:33019"/>
        <dbReference type="ChEBI" id="CHEBI:37565"/>
        <dbReference type="ChEBI" id="CHEBI:58805"/>
        <dbReference type="EC" id="2.7.7.65"/>
    </reaction>
</comment>
<dbReference type="InterPro" id="IPR000160">
    <property type="entry name" value="GGDEF_dom"/>
</dbReference>
<evidence type="ECO:0000256" key="4">
    <source>
        <dbReference type="SAM" id="Phobius"/>
    </source>
</evidence>
<gene>
    <name evidence="6" type="ORF">RSPPHO_00167</name>
</gene>
<dbReference type="InterPro" id="IPR050469">
    <property type="entry name" value="Diguanylate_Cyclase"/>
</dbReference>
<dbReference type="EC" id="2.7.7.65" evidence="1"/>
<dbReference type="GO" id="GO:0043709">
    <property type="term" value="P:cell adhesion involved in single-species biofilm formation"/>
    <property type="evidence" value="ECO:0007669"/>
    <property type="project" value="TreeGrafter"/>
</dbReference>
<dbReference type="SUPFAM" id="SSF55073">
    <property type="entry name" value="Nucleotide cyclase"/>
    <property type="match status" value="1"/>
</dbReference>
<dbReference type="Proteomes" id="UP000033220">
    <property type="component" value="Chromosome DSM 122"/>
</dbReference>
<sequence length="597" mass="65340">MGRCRSFVARGGAMGEEVPRTDPSDPGGEPSVAVKKPRISRPWGPVLGAGLILLVAAWVGEAWWLTQTRAQERLRDLIARESQEAAYDAEILAAQCRVSFAHVRTIPMILASKETVLARLADFGPDVLPSPLAPEDRNRLWRADPGLAQLAAQLRALIGRRDITARGLWVMNAAGDTIAIAAPVAGVDYTGANYSDRAYFKQARMGQDGQQFALGKIGKIPGFFFTSPVMLGGHFLGAIGARVNLADLAERFGPDTFLTDIHGVIIYAHDPDLRMKVVPGATVEALSADERRGRYQQETFVAVDLQRSPKEGEDGAYRRLGSDLPWIHAERDGDLVTVHVLRELTSVASLRDDQQRWFVLSSVAGFFLLLFGAACVLYVLESRRHARHLAQQASTDVLTGCANRRYFLILLQAEVQRASRYREDFCLLALDLDHFKQVNDHYGHQGGDVALCRFAAMTQTLLRTTDHVGRLGGEEFSVLLPRTSVLEATRIAERLRRTLAATPMKVNGAEFVVTVSIGVACWDASRQETAEDMLIRADEALYRAKHNGRNRVEVSSSSPKRTPPLVSHASGGHTSPRGVSITPRPGGPRGPPGPRSP</sequence>
<dbReference type="PROSITE" id="PS50887">
    <property type="entry name" value="GGDEF"/>
    <property type="match status" value="1"/>
</dbReference>
<dbReference type="PATRIC" id="fig|1150469.3.peg.215"/>
<dbReference type="STRING" id="1150469.RSPPHO_00167"/>
<dbReference type="GO" id="GO:0052621">
    <property type="term" value="F:diguanylate cyclase activity"/>
    <property type="evidence" value="ECO:0007669"/>
    <property type="project" value="UniProtKB-EC"/>
</dbReference>
<evidence type="ECO:0000256" key="1">
    <source>
        <dbReference type="ARBA" id="ARBA00012528"/>
    </source>
</evidence>
<dbReference type="InterPro" id="IPR029787">
    <property type="entry name" value="Nucleotide_cyclase"/>
</dbReference>
<dbReference type="GO" id="GO:1902201">
    <property type="term" value="P:negative regulation of bacterial-type flagellum-dependent cell motility"/>
    <property type="evidence" value="ECO:0007669"/>
    <property type="project" value="TreeGrafter"/>
</dbReference>
<accession>H6SMB0</accession>
<dbReference type="PANTHER" id="PTHR45138:SF9">
    <property type="entry name" value="DIGUANYLATE CYCLASE DGCM-RELATED"/>
    <property type="match status" value="1"/>
</dbReference>
<dbReference type="eggNOG" id="COG3706">
    <property type="taxonomic scope" value="Bacteria"/>
</dbReference>